<keyword evidence="3" id="KW-1185">Reference proteome</keyword>
<accession>A0ABW1EZ62</accession>
<protein>
    <submittedName>
        <fullName evidence="2">Uncharacterized protein</fullName>
    </submittedName>
</protein>
<evidence type="ECO:0000313" key="2">
    <source>
        <dbReference type="EMBL" id="MFC5887302.1"/>
    </source>
</evidence>
<dbReference type="RefSeq" id="WP_313765566.1">
    <property type="nucleotide sequence ID" value="NZ_BAAAVH010000002.1"/>
</dbReference>
<name>A0ABW1EZ62_9ACTN</name>
<organism evidence="2 3">
    <name type="scientific">Kitasatospora aburaviensis</name>
    <dbReference type="NCBI Taxonomy" id="67265"/>
    <lineage>
        <taxon>Bacteria</taxon>
        <taxon>Bacillati</taxon>
        <taxon>Actinomycetota</taxon>
        <taxon>Actinomycetes</taxon>
        <taxon>Kitasatosporales</taxon>
        <taxon>Streptomycetaceae</taxon>
        <taxon>Kitasatospora</taxon>
    </lineage>
</organism>
<feature type="region of interest" description="Disordered" evidence="1">
    <location>
        <begin position="97"/>
        <end position="117"/>
    </location>
</feature>
<feature type="compositionally biased region" description="Basic and acidic residues" evidence="1">
    <location>
        <begin position="1"/>
        <end position="11"/>
    </location>
</feature>
<gene>
    <name evidence="2" type="ORF">ACFP0N_20240</name>
</gene>
<dbReference type="Proteomes" id="UP001596067">
    <property type="component" value="Unassembled WGS sequence"/>
</dbReference>
<evidence type="ECO:0000313" key="3">
    <source>
        <dbReference type="Proteomes" id="UP001596067"/>
    </source>
</evidence>
<proteinExistence type="predicted"/>
<reference evidence="3" key="1">
    <citation type="journal article" date="2019" name="Int. J. Syst. Evol. Microbiol.">
        <title>The Global Catalogue of Microorganisms (GCM) 10K type strain sequencing project: providing services to taxonomists for standard genome sequencing and annotation.</title>
        <authorList>
            <consortium name="The Broad Institute Genomics Platform"/>
            <consortium name="The Broad Institute Genome Sequencing Center for Infectious Disease"/>
            <person name="Wu L."/>
            <person name="Ma J."/>
        </authorList>
    </citation>
    <scope>NUCLEOTIDE SEQUENCE [LARGE SCALE GENOMIC DNA]</scope>
    <source>
        <strain evidence="3">CGMCC 4.1469</strain>
    </source>
</reference>
<comment type="caution">
    <text evidence="2">The sequence shown here is derived from an EMBL/GenBank/DDBJ whole genome shotgun (WGS) entry which is preliminary data.</text>
</comment>
<evidence type="ECO:0000256" key="1">
    <source>
        <dbReference type="SAM" id="MobiDB-lite"/>
    </source>
</evidence>
<dbReference type="EMBL" id="JBHSOD010000025">
    <property type="protein sequence ID" value="MFC5887302.1"/>
    <property type="molecule type" value="Genomic_DNA"/>
</dbReference>
<feature type="region of interest" description="Disordered" evidence="1">
    <location>
        <begin position="1"/>
        <end position="23"/>
    </location>
</feature>
<sequence>MSGRSGERGDGTNEPAGEPGAWDFSALEVTGRMPVTNRGESLVELTLEPLGEDYWLRPGETFIVTSYGDYGSGHPFEVQYWPDSVSVWCTSWFGTVSDDDGNQLSCGHQRPDGAYPR</sequence>